<accession>A0ABQ6GL31</accession>
<dbReference type="InterPro" id="IPR036291">
    <property type="entry name" value="NAD(P)-bd_dom_sf"/>
</dbReference>
<evidence type="ECO:0000259" key="2">
    <source>
        <dbReference type="Pfam" id="PF07991"/>
    </source>
</evidence>
<keyword evidence="5" id="KW-1185">Reference proteome</keyword>
<dbReference type="Pfam" id="PF07991">
    <property type="entry name" value="KARI_N"/>
    <property type="match status" value="1"/>
</dbReference>
<evidence type="ECO:0000259" key="3">
    <source>
        <dbReference type="Pfam" id="PF16896"/>
    </source>
</evidence>
<dbReference type="PANTHER" id="PTHR21363:SF0">
    <property type="entry name" value="PREPHENATE DEHYDROGENASE [NADP(+)]"/>
    <property type="match status" value="1"/>
</dbReference>
<evidence type="ECO:0000313" key="4">
    <source>
        <dbReference type="EMBL" id="GLX70955.1"/>
    </source>
</evidence>
<dbReference type="InterPro" id="IPR013116">
    <property type="entry name" value="KARI_N"/>
</dbReference>
<feature type="domain" description="Phosphogluconate dehydrogenase (decarboxylating) C-terminal" evidence="3">
    <location>
        <begin position="120"/>
        <end position="272"/>
    </location>
</feature>
<protein>
    <submittedName>
        <fullName evidence="4">Semialdehyde dehydrogenase</fullName>
    </submittedName>
</protein>
<proteinExistence type="predicted"/>
<comment type="caution">
    <text evidence="4">The sequence shown here is derived from an EMBL/GenBank/DDBJ whole genome shotgun (WGS) entry which is preliminary data.</text>
</comment>
<evidence type="ECO:0000313" key="5">
    <source>
        <dbReference type="Proteomes" id="UP001157114"/>
    </source>
</evidence>
<dbReference type="RefSeq" id="WP_284241768.1">
    <property type="nucleotide sequence ID" value="NZ_BSSQ01000024.1"/>
</dbReference>
<dbReference type="SUPFAM" id="SSF51735">
    <property type="entry name" value="NAD(P)-binding Rossmann-fold domains"/>
    <property type="match status" value="1"/>
</dbReference>
<dbReference type="Gene3D" id="3.40.50.720">
    <property type="entry name" value="NAD(P)-binding Rossmann-like Domain"/>
    <property type="match status" value="1"/>
</dbReference>
<dbReference type="InterPro" id="IPR037161">
    <property type="entry name" value="Semialdehyde_DH-like_C"/>
</dbReference>
<name>A0ABQ6GL31_9BACL</name>
<dbReference type="InterPro" id="IPR050812">
    <property type="entry name" value="Preph/Arog_dehydrog"/>
</dbReference>
<gene>
    <name evidence="4" type="ORF">MU1_53030</name>
</gene>
<sequence>MVQIALIGAGGKMGCRITDNLRKGSHSVDYVEIGSRGIERLAERGISPVKQEEAVPEADVIILAVPDIAIGQISKAVVPLMKTGALLMLLDPAAAYLGELPSRSDVSYFVAHPCHPPVLNDEVTLEAKRDLFGGVAAKQAIVCALMHGPEEHYALGETIAKEMYAPVMRSHRITVDQMAVLEPAMAETVSSMLVTVLGEALEEAVKQGVPYDAAKDFMLGHINVQLGIVFEKVNPFSDACLVAIEYGRKAMIKDGWKELFRPESVYEQVDVMLHPEKLQTLQFKDV</sequence>
<dbReference type="PANTHER" id="PTHR21363">
    <property type="entry name" value="PREPHENATE DEHYDROGENASE"/>
    <property type="match status" value="1"/>
</dbReference>
<feature type="domain" description="KARI N-terminal Rossmann" evidence="2">
    <location>
        <begin position="3"/>
        <end position="89"/>
    </location>
</feature>
<organism evidence="4 5">
    <name type="scientific">Paenibacillus glycanilyticus</name>
    <dbReference type="NCBI Taxonomy" id="126569"/>
    <lineage>
        <taxon>Bacteria</taxon>
        <taxon>Bacillati</taxon>
        <taxon>Bacillota</taxon>
        <taxon>Bacilli</taxon>
        <taxon>Bacillales</taxon>
        <taxon>Paenibacillaceae</taxon>
        <taxon>Paenibacillus</taxon>
    </lineage>
</organism>
<dbReference type="Proteomes" id="UP001157114">
    <property type="component" value="Unassembled WGS sequence"/>
</dbReference>
<dbReference type="Gene3D" id="1.10.3640.10">
    <property type="entry name" value="Semialdehyde dehydrogenase-like, C-terminal"/>
    <property type="match status" value="1"/>
</dbReference>
<evidence type="ECO:0000256" key="1">
    <source>
        <dbReference type="ARBA" id="ARBA00023002"/>
    </source>
</evidence>
<keyword evidence="1" id="KW-0560">Oxidoreductase</keyword>
<dbReference type="Pfam" id="PF16896">
    <property type="entry name" value="PGDH_C"/>
    <property type="match status" value="1"/>
</dbReference>
<reference evidence="4 5" key="1">
    <citation type="submission" date="2023-03" db="EMBL/GenBank/DDBJ databases">
        <title>Draft genome sequence of the bacteria which degrade cell wall of Tricholomamatutake.</title>
        <authorList>
            <person name="Konishi Y."/>
            <person name="Fukuta Y."/>
            <person name="Shirasaka N."/>
        </authorList>
    </citation>
    <scope>NUCLEOTIDE SEQUENCE [LARGE SCALE GENOMIC DNA]</scope>
    <source>
        <strain evidence="5">mu1</strain>
    </source>
</reference>
<dbReference type="InterPro" id="IPR031663">
    <property type="entry name" value="PGDH_C"/>
</dbReference>
<dbReference type="EMBL" id="BSSQ01000024">
    <property type="protein sequence ID" value="GLX70955.1"/>
    <property type="molecule type" value="Genomic_DNA"/>
</dbReference>